<dbReference type="EMBL" id="SJPS01000001">
    <property type="protein sequence ID" value="TWU29433.1"/>
    <property type="molecule type" value="Genomic_DNA"/>
</dbReference>
<dbReference type="RefSeq" id="WP_146447462.1">
    <property type="nucleotide sequence ID" value="NZ_SJPS01000001.1"/>
</dbReference>
<name>A0A5C6CWU1_9BACT</name>
<sequence length="366" mass="40453">MAHSKENNERLTTIVCTLVAIAILAAGVTARQNDSSSSNEPEQWESDVRYQIKTVFRHDARKRDERLAEVEAVMAAWKESTQSDSDRELLIDWLSETAVRSIPGSINDLPSAPEFSGRESNNLAQSQSTVLPRQVLTPPLLIPKLLSGTAPLERQITPTPYDPFAEIEETPSEAPKKIAALEQPPSVIPTQQRAVNKRNATSATWPPAPLPGSSLVSFDTIDETSPAEQPIPVAEPPVAEPVTVNLTELAARVAGYHDVLDEIETSLLRADSANLTLVAEQANRLYAMTRDYRFLKLYYESLTEAEQRSILEPRPLSATLREVDRQLDRYEASLDSDFLGSIDGAQAEQIAELRELLSAINSRMDN</sequence>
<comment type="caution">
    <text evidence="1">The sequence shown here is derived from an EMBL/GenBank/DDBJ whole genome shotgun (WGS) entry which is preliminary data.</text>
</comment>
<reference evidence="1 2" key="1">
    <citation type="submission" date="2019-02" db="EMBL/GenBank/DDBJ databases">
        <title>Deep-cultivation of Planctomycetes and their phenomic and genomic characterization uncovers novel biology.</title>
        <authorList>
            <person name="Wiegand S."/>
            <person name="Jogler M."/>
            <person name="Boedeker C."/>
            <person name="Pinto D."/>
            <person name="Vollmers J."/>
            <person name="Rivas-Marin E."/>
            <person name="Kohn T."/>
            <person name="Peeters S.H."/>
            <person name="Heuer A."/>
            <person name="Rast P."/>
            <person name="Oberbeckmann S."/>
            <person name="Bunk B."/>
            <person name="Jeske O."/>
            <person name="Meyerdierks A."/>
            <person name="Storesund J.E."/>
            <person name="Kallscheuer N."/>
            <person name="Luecker S."/>
            <person name="Lage O.M."/>
            <person name="Pohl T."/>
            <person name="Merkel B.J."/>
            <person name="Hornburger P."/>
            <person name="Mueller R.-W."/>
            <person name="Bruemmer F."/>
            <person name="Labrenz M."/>
            <person name="Spormann A.M."/>
            <person name="Op Den Camp H."/>
            <person name="Overmann J."/>
            <person name="Amann R."/>
            <person name="Jetten M.S.M."/>
            <person name="Mascher T."/>
            <person name="Medema M.H."/>
            <person name="Devos D.P."/>
            <person name="Kaster A.-K."/>
            <person name="Ovreas L."/>
            <person name="Rohde M."/>
            <person name="Galperin M.Y."/>
            <person name="Jogler C."/>
        </authorList>
    </citation>
    <scope>NUCLEOTIDE SEQUENCE [LARGE SCALE GENOMIC DNA]</scope>
    <source>
        <strain evidence="1 2">Pla144</strain>
    </source>
</reference>
<protein>
    <submittedName>
        <fullName evidence="1">Uncharacterized protein</fullName>
    </submittedName>
</protein>
<gene>
    <name evidence="1" type="ORF">Pla144_02110</name>
</gene>
<proteinExistence type="predicted"/>
<keyword evidence="2" id="KW-1185">Reference proteome</keyword>
<dbReference type="Proteomes" id="UP000318437">
    <property type="component" value="Unassembled WGS sequence"/>
</dbReference>
<evidence type="ECO:0000313" key="1">
    <source>
        <dbReference type="EMBL" id="TWU29433.1"/>
    </source>
</evidence>
<dbReference type="AlphaFoldDB" id="A0A5C6CWU1"/>
<evidence type="ECO:0000313" key="2">
    <source>
        <dbReference type="Proteomes" id="UP000318437"/>
    </source>
</evidence>
<organism evidence="1 2">
    <name type="scientific">Bythopirellula polymerisocia</name>
    <dbReference type="NCBI Taxonomy" id="2528003"/>
    <lineage>
        <taxon>Bacteria</taxon>
        <taxon>Pseudomonadati</taxon>
        <taxon>Planctomycetota</taxon>
        <taxon>Planctomycetia</taxon>
        <taxon>Pirellulales</taxon>
        <taxon>Lacipirellulaceae</taxon>
        <taxon>Bythopirellula</taxon>
    </lineage>
</organism>
<dbReference type="OrthoDB" id="260629at2"/>
<accession>A0A5C6CWU1</accession>